<feature type="region of interest" description="Disordered" evidence="2">
    <location>
        <begin position="312"/>
        <end position="344"/>
    </location>
</feature>
<reference evidence="4 5" key="1">
    <citation type="submission" date="2020-02" db="EMBL/GenBank/DDBJ databases">
        <title>Whole-genome analyses of novel actinobacteria.</title>
        <authorList>
            <person name="Sahin N."/>
        </authorList>
    </citation>
    <scope>NUCLEOTIDE SEQUENCE [LARGE SCALE GENOMIC DNA]</scope>
    <source>
        <strain evidence="4 5">A7024</strain>
    </source>
</reference>
<evidence type="ECO:0000259" key="3">
    <source>
        <dbReference type="Pfam" id="PF00248"/>
    </source>
</evidence>
<dbReference type="PANTHER" id="PTHR43364">
    <property type="entry name" value="NADH-SPECIFIC METHYLGLYOXAL REDUCTASE-RELATED"/>
    <property type="match status" value="1"/>
</dbReference>
<gene>
    <name evidence="4" type="ORF">G5C51_00075</name>
</gene>
<protein>
    <submittedName>
        <fullName evidence="4">Aldo/keto reductase</fullName>
    </submittedName>
</protein>
<dbReference type="CDD" id="cd19081">
    <property type="entry name" value="AKR_AKR9C1"/>
    <property type="match status" value="1"/>
</dbReference>
<evidence type="ECO:0000313" key="5">
    <source>
        <dbReference type="Proteomes" id="UP000481583"/>
    </source>
</evidence>
<name>A0A6G4TQM5_9ACTN</name>
<evidence type="ECO:0000313" key="4">
    <source>
        <dbReference type="EMBL" id="NGN62309.1"/>
    </source>
</evidence>
<dbReference type="Proteomes" id="UP000481583">
    <property type="component" value="Unassembled WGS sequence"/>
</dbReference>
<dbReference type="FunFam" id="3.20.20.100:FF:000004">
    <property type="entry name" value="Oxidoreductase, aldo/keto reductase"/>
    <property type="match status" value="1"/>
</dbReference>
<organism evidence="4 5">
    <name type="scientific">Streptomyces coryli</name>
    <dbReference type="NCBI Taxonomy" id="1128680"/>
    <lineage>
        <taxon>Bacteria</taxon>
        <taxon>Bacillati</taxon>
        <taxon>Actinomycetota</taxon>
        <taxon>Actinomycetes</taxon>
        <taxon>Kitasatosporales</taxon>
        <taxon>Streptomycetaceae</taxon>
        <taxon>Streptomyces</taxon>
    </lineage>
</organism>
<feature type="domain" description="NADP-dependent oxidoreductase" evidence="3">
    <location>
        <begin position="16"/>
        <end position="319"/>
    </location>
</feature>
<dbReference type="InterPro" id="IPR036812">
    <property type="entry name" value="NAD(P)_OxRdtase_dom_sf"/>
</dbReference>
<dbReference type="InterPro" id="IPR023210">
    <property type="entry name" value="NADP_OxRdtase_dom"/>
</dbReference>
<dbReference type="Pfam" id="PF00248">
    <property type="entry name" value="Aldo_ket_red"/>
    <property type="match status" value="1"/>
</dbReference>
<dbReference type="SUPFAM" id="SSF51430">
    <property type="entry name" value="NAD(P)-linked oxidoreductase"/>
    <property type="match status" value="1"/>
</dbReference>
<evidence type="ECO:0000256" key="1">
    <source>
        <dbReference type="ARBA" id="ARBA00023002"/>
    </source>
</evidence>
<dbReference type="GO" id="GO:0005829">
    <property type="term" value="C:cytosol"/>
    <property type="evidence" value="ECO:0007669"/>
    <property type="project" value="UniProtKB-ARBA"/>
</dbReference>
<dbReference type="GO" id="GO:0016491">
    <property type="term" value="F:oxidoreductase activity"/>
    <property type="evidence" value="ECO:0007669"/>
    <property type="project" value="UniProtKB-KW"/>
</dbReference>
<accession>A0A6G4TQM5</accession>
<sequence>MEYRMLGRSGCTVSTLALGTMTFGAETDEKGAHAQLDRFVEAGGTFVDTADVYSAGVSEEIVGRWLAERPADVTGRITLATKGRFPMGEAPNDVGLSRVHLARALDASLRRLGVEAIDLYQVHAWDPLTPIEETLRFLDDAVRQGKIHYIGLSNFTGWQTQKAVDIADFRGLSRPVTHQPQYNLLAREIEWEVVPACESEGLGLLPWSPLGGGWLTGKYQRETRPTGATRLGENPQRGVEAYDRRRGLERTWAVVDEVRAVAEERGASMAQIALAWLVDRPAVTSVILGARTMEQLDDNLGAAGLHLSEAERSRLDEASDPNAADYPYGVPGREQRGRNIAGGR</sequence>
<dbReference type="RefSeq" id="WP_165229352.1">
    <property type="nucleotide sequence ID" value="NZ_JAAKZV010000001.1"/>
</dbReference>
<dbReference type="InterPro" id="IPR050523">
    <property type="entry name" value="AKR_Detox_Biosynth"/>
</dbReference>
<comment type="caution">
    <text evidence="4">The sequence shown here is derived from an EMBL/GenBank/DDBJ whole genome shotgun (WGS) entry which is preliminary data.</text>
</comment>
<evidence type="ECO:0000256" key="2">
    <source>
        <dbReference type="SAM" id="MobiDB-lite"/>
    </source>
</evidence>
<keyword evidence="1" id="KW-0560">Oxidoreductase</keyword>
<dbReference type="EMBL" id="JAAKZV010000001">
    <property type="protein sequence ID" value="NGN62309.1"/>
    <property type="molecule type" value="Genomic_DNA"/>
</dbReference>
<proteinExistence type="predicted"/>
<dbReference type="AlphaFoldDB" id="A0A6G4TQM5"/>
<dbReference type="PANTHER" id="PTHR43364:SF4">
    <property type="entry name" value="NAD(P)-LINKED OXIDOREDUCTASE SUPERFAMILY PROTEIN"/>
    <property type="match status" value="1"/>
</dbReference>
<keyword evidence="5" id="KW-1185">Reference proteome</keyword>
<dbReference type="Gene3D" id="3.20.20.100">
    <property type="entry name" value="NADP-dependent oxidoreductase domain"/>
    <property type="match status" value="1"/>
</dbReference>